<feature type="transmembrane region" description="Helical" evidence="18">
    <location>
        <begin position="32"/>
        <end position="55"/>
    </location>
</feature>
<evidence type="ECO:0000256" key="1">
    <source>
        <dbReference type="ARBA" id="ARBA00004479"/>
    </source>
</evidence>
<evidence type="ECO:0000256" key="9">
    <source>
        <dbReference type="ARBA" id="ARBA00022741"/>
    </source>
</evidence>
<dbReference type="PROSITE" id="PS00108">
    <property type="entry name" value="PROTEIN_KINASE_ST"/>
    <property type="match status" value="1"/>
</dbReference>
<dbReference type="PANTHER" id="PTHR45974:SF266">
    <property type="entry name" value="LEUCINE-RICH REPEAT RECEPTOR PROTEIN KINASE HPCA1"/>
    <property type="match status" value="1"/>
</dbReference>
<dbReference type="GO" id="GO:0016020">
    <property type="term" value="C:membrane"/>
    <property type="evidence" value="ECO:0007669"/>
    <property type="project" value="UniProtKB-SubCell"/>
</dbReference>
<dbReference type="SUPFAM" id="SSF56112">
    <property type="entry name" value="Protein kinase-like (PK-like)"/>
    <property type="match status" value="1"/>
</dbReference>
<evidence type="ECO:0000256" key="18">
    <source>
        <dbReference type="SAM" id="Phobius"/>
    </source>
</evidence>
<keyword evidence="21" id="KW-1185">Reference proteome</keyword>
<name>A0AAE2C2Y5_9LAMI</name>
<comment type="subcellular location">
    <subcellularLocation>
        <location evidence="1">Membrane</location>
        <topology evidence="1">Single-pass type I membrane protein</topology>
    </subcellularLocation>
</comment>
<dbReference type="InterPro" id="IPR001611">
    <property type="entry name" value="Leu-rich_rpt"/>
</dbReference>
<comment type="caution">
    <text evidence="20">The sequence shown here is derived from an EMBL/GenBank/DDBJ whole genome shotgun (WGS) entry which is preliminary data.</text>
</comment>
<dbReference type="FunFam" id="1.10.510.10:FF:000453">
    <property type="entry name" value="LRR receptor-like serine/threonine-protein kinase HSL2"/>
    <property type="match status" value="1"/>
</dbReference>
<dbReference type="Gene3D" id="1.10.510.10">
    <property type="entry name" value="Transferase(Phosphotransferase) domain 1"/>
    <property type="match status" value="1"/>
</dbReference>
<gene>
    <name evidence="20" type="ORF">Sango_0688500</name>
</gene>
<dbReference type="InterPro" id="IPR032675">
    <property type="entry name" value="LRR_dom_sf"/>
</dbReference>
<dbReference type="CDD" id="cd14066">
    <property type="entry name" value="STKc_IRAK"/>
    <property type="match status" value="1"/>
</dbReference>
<keyword evidence="10 20" id="KW-0418">Kinase</keyword>
<dbReference type="FunFam" id="3.30.200.20:FF:000328">
    <property type="entry name" value="Leucine-rich repeat protein kinase family protein"/>
    <property type="match status" value="1"/>
</dbReference>
<keyword evidence="13 18" id="KW-0472">Membrane</keyword>
<dbReference type="Gene3D" id="3.80.10.10">
    <property type="entry name" value="Ribonuclease Inhibitor"/>
    <property type="match status" value="2"/>
</dbReference>
<feature type="compositionally biased region" description="Low complexity" evidence="17">
    <location>
        <begin position="923"/>
        <end position="935"/>
    </location>
</feature>
<evidence type="ECO:0000256" key="15">
    <source>
        <dbReference type="ARBA" id="ARBA00023180"/>
    </source>
</evidence>
<feature type="transmembrane region" description="Helical" evidence="18">
    <location>
        <begin position="574"/>
        <end position="595"/>
    </location>
</feature>
<dbReference type="SUPFAM" id="SSF52058">
    <property type="entry name" value="L domain-like"/>
    <property type="match status" value="1"/>
</dbReference>
<keyword evidence="4" id="KW-0433">Leucine-rich repeat</keyword>
<dbReference type="Pfam" id="PF00069">
    <property type="entry name" value="Pkinase"/>
    <property type="match status" value="1"/>
</dbReference>
<feature type="binding site" evidence="16">
    <location>
        <position position="672"/>
    </location>
    <ligand>
        <name>ATP</name>
        <dbReference type="ChEBI" id="CHEBI:30616"/>
    </ligand>
</feature>
<keyword evidence="11 16" id="KW-0067">ATP-binding</keyword>
<dbReference type="FunFam" id="3.80.10.10:FF:000542">
    <property type="entry name" value="Leucine-rich repeat protein kinase family protein"/>
    <property type="match status" value="1"/>
</dbReference>
<evidence type="ECO:0000256" key="4">
    <source>
        <dbReference type="ARBA" id="ARBA00022614"/>
    </source>
</evidence>
<evidence type="ECO:0000256" key="5">
    <source>
        <dbReference type="ARBA" id="ARBA00022679"/>
    </source>
</evidence>
<evidence type="ECO:0000259" key="19">
    <source>
        <dbReference type="PROSITE" id="PS50011"/>
    </source>
</evidence>
<sequence>MGTGKELRMRLQIGTIASNSLSSCREVKVMRYVFSFPPVICIFMRILCSLLVALVQVFGTAARTNTDDSVALEALKDVWKNLPPSWDGDDPCGNDWDGISCSDDRVTSISLGSMNLNGQLSSDIQKLSALETLDLSYNNLTGALPTSIGNLKNLTTLILVGCGFSGPIPDTIGSLTKLQILSLKSNNFVGSIPPSVGNLSDLYLLDLTDNKLTGPIPVSKESTPGLDMLFKAGHFHLGMNQLSGEIPPQLFSSNLTLIHLLLENNQLTGSIPSSLGLVQDLEVVRLDRNSLSGSVPENLRNLLRVQELFLANNKLTGPLPNLTGMTSLAHVIMDNTHIQGELPDSLFDVPCLQTVSLKNNRLNGTLNIGSNHSDELQLVDLRNNFIEAITQRPGYSIEITLVENPICNEGATEKYCTTPQQQFNYSTPPENCTPLPCDSDKTSSPTCRCAYPYSGNLVFTAPSFASFGNTSIFGSLQQKLMSKFKSESLPVDSVSLSNPTRNEDGYFVLNLQVFPSGQDHFNRTGISGLALILSTQTFNTPAGFGPYSFNASKYTYFTGLTAGSGKSGFSSAHIGALVGGLVLLLLLLVAGIYAFRQKKRAEIAGKKNDPFASWDPCRSGGRVPQVKGARCFSFDELKKCTDNFSEMNEIGHGGYGKVYRGTLPNGQLVAVKRAQQGSSQGGMEFATEIELLSRVHHKNLVSLLGFCFDQGEQMLVYEYIINGSLKDGLTGRTGIRLDWMRRLRIALGAARGVHYLHELADPPIIHRDIKPNNILLDERLNAKVADFGLSRPMGEQERSHVTTEVKGTAGYFDPEYYMTQQLTQKSDVYSFGVVLLELLTARRPIEKGKYIVNEVKQAMDKTKDMYNLEAILDPIVASNTVPGSVEKVVDLALKCIQEPGFNRPTMGEVLKEIENIMESAGLNSNAESTSSSTSYEEARKPSSHPYTSESVSSYSAASPP</sequence>
<keyword evidence="5" id="KW-0808">Transferase</keyword>
<dbReference type="Gene3D" id="3.30.200.20">
    <property type="entry name" value="Phosphorylase Kinase, domain 1"/>
    <property type="match status" value="1"/>
</dbReference>
<keyword evidence="8" id="KW-0677">Repeat</keyword>
<keyword evidence="15" id="KW-0325">Glycoprotein</keyword>
<evidence type="ECO:0000313" key="21">
    <source>
        <dbReference type="Proteomes" id="UP001289374"/>
    </source>
</evidence>
<dbReference type="InterPro" id="IPR008271">
    <property type="entry name" value="Ser/Thr_kinase_AS"/>
</dbReference>
<reference evidence="20" key="2">
    <citation type="journal article" date="2024" name="Plant">
        <title>Genomic evolution and insights into agronomic trait innovations of Sesamum species.</title>
        <authorList>
            <person name="Miao H."/>
            <person name="Wang L."/>
            <person name="Qu L."/>
            <person name="Liu H."/>
            <person name="Sun Y."/>
            <person name="Le M."/>
            <person name="Wang Q."/>
            <person name="Wei S."/>
            <person name="Zheng Y."/>
            <person name="Lin W."/>
            <person name="Duan Y."/>
            <person name="Cao H."/>
            <person name="Xiong S."/>
            <person name="Wang X."/>
            <person name="Wei L."/>
            <person name="Li C."/>
            <person name="Ma Q."/>
            <person name="Ju M."/>
            <person name="Zhao R."/>
            <person name="Li G."/>
            <person name="Mu C."/>
            <person name="Tian Q."/>
            <person name="Mei H."/>
            <person name="Zhang T."/>
            <person name="Gao T."/>
            <person name="Zhang H."/>
        </authorList>
    </citation>
    <scope>NUCLEOTIDE SEQUENCE</scope>
    <source>
        <strain evidence="20">K16</strain>
    </source>
</reference>
<feature type="region of interest" description="Disordered" evidence="17">
    <location>
        <begin position="920"/>
        <end position="960"/>
    </location>
</feature>
<evidence type="ECO:0000256" key="2">
    <source>
        <dbReference type="ARBA" id="ARBA00012513"/>
    </source>
</evidence>
<keyword evidence="3" id="KW-0723">Serine/threonine-protein kinase</keyword>
<dbReference type="EC" id="2.7.11.1" evidence="2"/>
<dbReference type="Proteomes" id="UP001289374">
    <property type="component" value="Unassembled WGS sequence"/>
</dbReference>
<evidence type="ECO:0000313" key="20">
    <source>
        <dbReference type="EMBL" id="KAK4406820.1"/>
    </source>
</evidence>
<organism evidence="20 21">
    <name type="scientific">Sesamum angolense</name>
    <dbReference type="NCBI Taxonomy" id="2727404"/>
    <lineage>
        <taxon>Eukaryota</taxon>
        <taxon>Viridiplantae</taxon>
        <taxon>Streptophyta</taxon>
        <taxon>Embryophyta</taxon>
        <taxon>Tracheophyta</taxon>
        <taxon>Spermatophyta</taxon>
        <taxon>Magnoliopsida</taxon>
        <taxon>eudicotyledons</taxon>
        <taxon>Gunneridae</taxon>
        <taxon>Pentapetalae</taxon>
        <taxon>asterids</taxon>
        <taxon>lamiids</taxon>
        <taxon>Lamiales</taxon>
        <taxon>Pedaliaceae</taxon>
        <taxon>Sesamum</taxon>
    </lineage>
</organism>
<dbReference type="PROSITE" id="PS00107">
    <property type="entry name" value="PROTEIN_KINASE_ATP"/>
    <property type="match status" value="1"/>
</dbReference>
<evidence type="ECO:0000256" key="11">
    <source>
        <dbReference type="ARBA" id="ARBA00022840"/>
    </source>
</evidence>
<reference evidence="20" key="1">
    <citation type="submission" date="2020-06" db="EMBL/GenBank/DDBJ databases">
        <authorList>
            <person name="Li T."/>
            <person name="Hu X."/>
            <person name="Zhang T."/>
            <person name="Song X."/>
            <person name="Zhang H."/>
            <person name="Dai N."/>
            <person name="Sheng W."/>
            <person name="Hou X."/>
            <person name="Wei L."/>
        </authorList>
    </citation>
    <scope>NUCLEOTIDE SEQUENCE</scope>
    <source>
        <strain evidence="20">K16</strain>
        <tissue evidence="20">Leaf</tissue>
    </source>
</reference>
<accession>A0AAE2C2Y5</accession>
<dbReference type="FunFam" id="3.80.10.10:FF:000363">
    <property type="entry name" value="Leucine-rich repeat family protein"/>
    <property type="match status" value="1"/>
</dbReference>
<evidence type="ECO:0000256" key="3">
    <source>
        <dbReference type="ARBA" id="ARBA00022527"/>
    </source>
</evidence>
<dbReference type="GO" id="GO:0004674">
    <property type="term" value="F:protein serine/threonine kinase activity"/>
    <property type="evidence" value="ECO:0007669"/>
    <property type="project" value="UniProtKB-KW"/>
</dbReference>
<keyword evidence="6 18" id="KW-0812">Transmembrane</keyword>
<dbReference type="EMBL" id="JACGWL010000003">
    <property type="protein sequence ID" value="KAK4406820.1"/>
    <property type="molecule type" value="Genomic_DNA"/>
</dbReference>
<feature type="domain" description="Protein kinase" evidence="19">
    <location>
        <begin position="644"/>
        <end position="917"/>
    </location>
</feature>
<keyword evidence="9 16" id="KW-0547">Nucleotide-binding</keyword>
<evidence type="ECO:0000256" key="6">
    <source>
        <dbReference type="ARBA" id="ARBA00022692"/>
    </source>
</evidence>
<keyword evidence="12 18" id="KW-1133">Transmembrane helix</keyword>
<protein>
    <recommendedName>
        <fullName evidence="2">non-specific serine/threonine protein kinase</fullName>
        <ecNumber evidence="2">2.7.11.1</ecNumber>
    </recommendedName>
</protein>
<proteinExistence type="predicted"/>
<dbReference type="AlphaFoldDB" id="A0AAE2C2Y5"/>
<dbReference type="InterPro" id="IPR011009">
    <property type="entry name" value="Kinase-like_dom_sf"/>
</dbReference>
<dbReference type="SMART" id="SM00220">
    <property type="entry name" value="S_TKc"/>
    <property type="match status" value="1"/>
</dbReference>
<evidence type="ECO:0000256" key="16">
    <source>
        <dbReference type="PROSITE-ProRule" id="PRU10141"/>
    </source>
</evidence>
<dbReference type="InterPro" id="IPR000719">
    <property type="entry name" value="Prot_kinase_dom"/>
</dbReference>
<dbReference type="PROSITE" id="PS51257">
    <property type="entry name" value="PROKAR_LIPOPROTEIN"/>
    <property type="match status" value="1"/>
</dbReference>
<feature type="compositionally biased region" description="Low complexity" evidence="17">
    <location>
        <begin position="943"/>
        <end position="960"/>
    </location>
</feature>
<dbReference type="InterPro" id="IPR017441">
    <property type="entry name" value="Protein_kinase_ATP_BS"/>
</dbReference>
<evidence type="ECO:0000256" key="12">
    <source>
        <dbReference type="ARBA" id="ARBA00022989"/>
    </source>
</evidence>
<evidence type="ECO:0000256" key="8">
    <source>
        <dbReference type="ARBA" id="ARBA00022737"/>
    </source>
</evidence>
<keyword evidence="14 20" id="KW-0675">Receptor</keyword>
<evidence type="ECO:0000256" key="17">
    <source>
        <dbReference type="SAM" id="MobiDB-lite"/>
    </source>
</evidence>
<dbReference type="PROSITE" id="PS50011">
    <property type="entry name" value="PROTEIN_KINASE_DOM"/>
    <property type="match status" value="1"/>
</dbReference>
<evidence type="ECO:0000256" key="10">
    <source>
        <dbReference type="ARBA" id="ARBA00022777"/>
    </source>
</evidence>
<dbReference type="GO" id="GO:0005524">
    <property type="term" value="F:ATP binding"/>
    <property type="evidence" value="ECO:0007669"/>
    <property type="project" value="UniProtKB-UniRule"/>
</dbReference>
<dbReference type="Pfam" id="PF00560">
    <property type="entry name" value="LRR_1"/>
    <property type="match status" value="4"/>
</dbReference>
<evidence type="ECO:0000256" key="14">
    <source>
        <dbReference type="ARBA" id="ARBA00023170"/>
    </source>
</evidence>
<evidence type="ECO:0000256" key="13">
    <source>
        <dbReference type="ARBA" id="ARBA00023136"/>
    </source>
</evidence>
<dbReference type="PANTHER" id="PTHR45974">
    <property type="entry name" value="RECEPTOR-LIKE PROTEIN 55"/>
    <property type="match status" value="1"/>
</dbReference>
<keyword evidence="7" id="KW-0732">Signal</keyword>
<evidence type="ECO:0000256" key="7">
    <source>
        <dbReference type="ARBA" id="ARBA00022729"/>
    </source>
</evidence>